<accession>B3RX74</accession>
<keyword evidence="3" id="KW-1185">Reference proteome</keyword>
<feature type="region of interest" description="Disordered" evidence="1">
    <location>
        <begin position="1"/>
        <end position="21"/>
    </location>
</feature>
<protein>
    <submittedName>
        <fullName evidence="2">Uncharacterized protein</fullName>
    </submittedName>
</protein>
<gene>
    <name evidence="2" type="ORF">TRIADDRAFT_56107</name>
</gene>
<feature type="region of interest" description="Disordered" evidence="1">
    <location>
        <begin position="40"/>
        <end position="74"/>
    </location>
</feature>
<proteinExistence type="predicted"/>
<dbReference type="HOGENOM" id="CLU_1645903_0_0_1"/>
<name>B3RX74_TRIAD</name>
<evidence type="ECO:0000313" key="2">
    <source>
        <dbReference type="EMBL" id="EDV24821.1"/>
    </source>
</evidence>
<dbReference type="KEGG" id="tad:TRIADDRAFT_56107"/>
<dbReference type="InParanoid" id="B3RX74"/>
<dbReference type="AlphaFoldDB" id="B3RX74"/>
<reference evidence="2 3" key="1">
    <citation type="journal article" date="2008" name="Nature">
        <title>The Trichoplax genome and the nature of placozoans.</title>
        <authorList>
            <person name="Srivastava M."/>
            <person name="Begovic E."/>
            <person name="Chapman J."/>
            <person name="Putnam N.H."/>
            <person name="Hellsten U."/>
            <person name="Kawashima T."/>
            <person name="Kuo A."/>
            <person name="Mitros T."/>
            <person name="Salamov A."/>
            <person name="Carpenter M.L."/>
            <person name="Signorovitch A.Y."/>
            <person name="Moreno M.A."/>
            <person name="Kamm K."/>
            <person name="Grimwood J."/>
            <person name="Schmutz J."/>
            <person name="Shapiro H."/>
            <person name="Grigoriev I.V."/>
            <person name="Buss L.W."/>
            <person name="Schierwater B."/>
            <person name="Dellaporta S.L."/>
            <person name="Rokhsar D.S."/>
        </authorList>
    </citation>
    <scope>NUCLEOTIDE SEQUENCE [LARGE SCALE GENOMIC DNA]</scope>
    <source>
        <strain evidence="2 3">Grell-BS-1999</strain>
    </source>
</reference>
<dbReference type="OrthoDB" id="10509779at2759"/>
<organism evidence="2 3">
    <name type="scientific">Trichoplax adhaerens</name>
    <name type="common">Trichoplax reptans</name>
    <dbReference type="NCBI Taxonomy" id="10228"/>
    <lineage>
        <taxon>Eukaryota</taxon>
        <taxon>Metazoa</taxon>
        <taxon>Placozoa</taxon>
        <taxon>Uniplacotomia</taxon>
        <taxon>Trichoplacea</taxon>
        <taxon>Trichoplacidae</taxon>
        <taxon>Trichoplax</taxon>
    </lineage>
</organism>
<dbReference type="STRING" id="10228.B3RX74"/>
<dbReference type="EMBL" id="DS985245">
    <property type="protein sequence ID" value="EDV24821.1"/>
    <property type="molecule type" value="Genomic_DNA"/>
</dbReference>
<evidence type="ECO:0000313" key="3">
    <source>
        <dbReference type="Proteomes" id="UP000009022"/>
    </source>
</evidence>
<dbReference type="Gene3D" id="1.10.150.20">
    <property type="entry name" value="5' to 3' exonuclease, C-terminal subdomain"/>
    <property type="match status" value="1"/>
</dbReference>
<evidence type="ECO:0000256" key="1">
    <source>
        <dbReference type="SAM" id="MobiDB-lite"/>
    </source>
</evidence>
<sequence length="161" mass="17431">MSDTNKEKMNEGSDIGDTVKRIDGTEVPLLTPWLKVVKAPVAEKPRAKPAPKKAKAPEAEPEAGDKPATLDAARGGKADDLKMIKGVGPKLEGVLNSIGIFHYDQIAAWTADEIAWADQNLVGFKGRVSRDDWVAQAKLLATGEETEFAKRAKEDGTYDED</sequence>
<dbReference type="Proteomes" id="UP000009022">
    <property type="component" value="Unassembled WGS sequence"/>
</dbReference>